<name>A0ACD3B654_9AGAR</name>
<reference evidence="1 2" key="1">
    <citation type="journal article" date="2019" name="Nat. Ecol. Evol.">
        <title>Megaphylogeny resolves global patterns of mushroom evolution.</title>
        <authorList>
            <person name="Varga T."/>
            <person name="Krizsan K."/>
            <person name="Foldi C."/>
            <person name="Dima B."/>
            <person name="Sanchez-Garcia M."/>
            <person name="Sanchez-Ramirez S."/>
            <person name="Szollosi G.J."/>
            <person name="Szarkandi J.G."/>
            <person name="Papp V."/>
            <person name="Albert L."/>
            <person name="Andreopoulos W."/>
            <person name="Angelini C."/>
            <person name="Antonin V."/>
            <person name="Barry K.W."/>
            <person name="Bougher N.L."/>
            <person name="Buchanan P."/>
            <person name="Buyck B."/>
            <person name="Bense V."/>
            <person name="Catcheside P."/>
            <person name="Chovatia M."/>
            <person name="Cooper J."/>
            <person name="Damon W."/>
            <person name="Desjardin D."/>
            <person name="Finy P."/>
            <person name="Geml J."/>
            <person name="Haridas S."/>
            <person name="Hughes K."/>
            <person name="Justo A."/>
            <person name="Karasinski D."/>
            <person name="Kautmanova I."/>
            <person name="Kiss B."/>
            <person name="Kocsube S."/>
            <person name="Kotiranta H."/>
            <person name="LaButti K.M."/>
            <person name="Lechner B.E."/>
            <person name="Liimatainen K."/>
            <person name="Lipzen A."/>
            <person name="Lukacs Z."/>
            <person name="Mihaltcheva S."/>
            <person name="Morgado L.N."/>
            <person name="Niskanen T."/>
            <person name="Noordeloos M.E."/>
            <person name="Ohm R.A."/>
            <person name="Ortiz-Santana B."/>
            <person name="Ovrebo C."/>
            <person name="Racz N."/>
            <person name="Riley R."/>
            <person name="Savchenko A."/>
            <person name="Shiryaev A."/>
            <person name="Soop K."/>
            <person name="Spirin V."/>
            <person name="Szebenyi C."/>
            <person name="Tomsovsky M."/>
            <person name="Tulloss R.E."/>
            <person name="Uehling J."/>
            <person name="Grigoriev I.V."/>
            <person name="Vagvolgyi C."/>
            <person name="Papp T."/>
            <person name="Martin F.M."/>
            <person name="Miettinen O."/>
            <person name="Hibbett D.S."/>
            <person name="Nagy L.G."/>
        </authorList>
    </citation>
    <scope>NUCLEOTIDE SEQUENCE [LARGE SCALE GENOMIC DNA]</scope>
    <source>
        <strain evidence="1 2">NL-1719</strain>
    </source>
</reference>
<dbReference type="Proteomes" id="UP000308600">
    <property type="component" value="Unassembled WGS sequence"/>
</dbReference>
<evidence type="ECO:0000313" key="1">
    <source>
        <dbReference type="EMBL" id="TFK73533.1"/>
    </source>
</evidence>
<organism evidence="1 2">
    <name type="scientific">Pluteus cervinus</name>
    <dbReference type="NCBI Taxonomy" id="181527"/>
    <lineage>
        <taxon>Eukaryota</taxon>
        <taxon>Fungi</taxon>
        <taxon>Dikarya</taxon>
        <taxon>Basidiomycota</taxon>
        <taxon>Agaricomycotina</taxon>
        <taxon>Agaricomycetes</taxon>
        <taxon>Agaricomycetidae</taxon>
        <taxon>Agaricales</taxon>
        <taxon>Pluteineae</taxon>
        <taxon>Pluteaceae</taxon>
        <taxon>Pluteus</taxon>
    </lineage>
</organism>
<dbReference type="EMBL" id="ML208275">
    <property type="protein sequence ID" value="TFK73533.1"/>
    <property type="molecule type" value="Genomic_DNA"/>
</dbReference>
<accession>A0ACD3B654</accession>
<gene>
    <name evidence="1" type="ORF">BDN72DRAFT_761661</name>
</gene>
<keyword evidence="2" id="KW-1185">Reference proteome</keyword>
<evidence type="ECO:0000313" key="2">
    <source>
        <dbReference type="Proteomes" id="UP000308600"/>
    </source>
</evidence>
<proteinExistence type="predicted"/>
<sequence length="669" mass="72875">MAFALRSIIALGGLHFALSNPIQTPKDPCAVIGGQTWVSPKDVRACYTSVRLDPIIKANILEVITKTLAFHASLNYQIQAPPPYNDDVQEDLMTDLARINATDYALEYDFHLALSRATKRLNDGHAVWVNACYVSMFVNFIPLPLNLLPDDRGNQDVHIAHEAFEVVSAEFPDQIDFWQDALPGNFRGQLESLSGAKVLAINGRPPFDEVNANAAISGGYQALGTRQNAFFSSYRRLSEGWTYLLGDFAQKSLPLDDQVELTVIRVNRTSPETITVPYRSRIGPTATPFNDTASWRSGNCVAKPGTNGRNIYAPGEPPPETSSVESFEQQPAIGQASKMHAVHVMLHDTPLSTVLLPEHLQPTLTPLPGSYGAAQFHMLDNKTGIIVLGSLSDKSYDNFMSGLYHGLLSLKSAGGTQLLIDVTNNGGGFVCATSYLHRIIAGPKSTTEPQALLDKRIRVGPLAKELGRVFSAGGDPAMLMLFNPLRLSGADSQPLKNGTNWLDPSFDVIVNGRPDSFSQVLSKECPLGNYPYPFPPPDEALFDTKKVVIIGNGKCASACSLFLVTMGKHEGVRNVVVGGKKDVKQQYCGAVGGQASHFTAKLKNHPLAPPDLLVDGVQGIVWRLGIGIDNPGEPEEWQDHLADLNLPLTRELVNNPLAIWKEVTRRMLN</sequence>
<protein>
    <submittedName>
        <fullName evidence="1">Uncharacterized protein</fullName>
    </submittedName>
</protein>